<evidence type="ECO:0000313" key="2">
    <source>
        <dbReference type="Proteomes" id="UP000269396"/>
    </source>
</evidence>
<evidence type="ECO:0000313" key="1">
    <source>
        <dbReference type="EMBL" id="VDP02026.1"/>
    </source>
</evidence>
<sequence length="104" mass="11402">MLHCLSSAKKGGLGASKVKADFSAIVSAAERADIEKKCQIRSTDQDLEDKEKRNEERLASLRLAYKDITDGCEKQDTANLKSTDCQRAKQAERLGMGKIGTGNR</sequence>
<reference evidence="1 2" key="1">
    <citation type="submission" date="2018-11" db="EMBL/GenBank/DDBJ databases">
        <authorList>
            <consortium name="Pathogen Informatics"/>
        </authorList>
    </citation>
    <scope>NUCLEOTIDE SEQUENCE [LARGE SCALE GENOMIC DNA]</scope>
    <source>
        <strain>Denwood</strain>
        <strain evidence="2">Zambia</strain>
    </source>
</reference>
<organism evidence="1 2">
    <name type="scientific">Schistosoma mattheei</name>
    <dbReference type="NCBI Taxonomy" id="31246"/>
    <lineage>
        <taxon>Eukaryota</taxon>
        <taxon>Metazoa</taxon>
        <taxon>Spiralia</taxon>
        <taxon>Lophotrochozoa</taxon>
        <taxon>Platyhelminthes</taxon>
        <taxon>Trematoda</taxon>
        <taxon>Digenea</taxon>
        <taxon>Strigeidida</taxon>
        <taxon>Schistosomatoidea</taxon>
        <taxon>Schistosomatidae</taxon>
        <taxon>Schistosoma</taxon>
    </lineage>
</organism>
<protein>
    <submittedName>
        <fullName evidence="1">Uncharacterized protein</fullName>
    </submittedName>
</protein>
<dbReference type="STRING" id="31246.A0A183NPK7"/>
<dbReference type="AlphaFoldDB" id="A0A183NPK7"/>
<accession>A0A183NPK7</accession>
<gene>
    <name evidence="1" type="ORF">SMTD_LOCUS4043</name>
</gene>
<dbReference type="Proteomes" id="UP000269396">
    <property type="component" value="Unassembled WGS sequence"/>
</dbReference>
<name>A0A183NPK7_9TREM</name>
<keyword evidence="2" id="KW-1185">Reference proteome</keyword>
<proteinExistence type="predicted"/>
<dbReference type="EMBL" id="UZAL01009447">
    <property type="protein sequence ID" value="VDP02026.1"/>
    <property type="molecule type" value="Genomic_DNA"/>
</dbReference>